<proteinExistence type="predicted"/>
<organism evidence="2 3">
    <name type="scientific">Tetraparma gracilis</name>
    <dbReference type="NCBI Taxonomy" id="2962635"/>
    <lineage>
        <taxon>Eukaryota</taxon>
        <taxon>Sar</taxon>
        <taxon>Stramenopiles</taxon>
        <taxon>Ochrophyta</taxon>
        <taxon>Bolidophyceae</taxon>
        <taxon>Parmales</taxon>
        <taxon>Triparmaceae</taxon>
        <taxon>Tetraparma</taxon>
    </lineage>
</organism>
<name>A0ABQ6MGM5_9STRA</name>
<keyword evidence="3" id="KW-1185">Reference proteome</keyword>
<protein>
    <recommendedName>
        <fullName evidence="1">RAP domain-containing protein</fullName>
    </recommendedName>
</protein>
<accession>A0ABQ6MGM5</accession>
<dbReference type="Pfam" id="PF08373">
    <property type="entry name" value="RAP"/>
    <property type="match status" value="1"/>
</dbReference>
<gene>
    <name evidence="2" type="ORF">TeGR_g5180</name>
</gene>
<dbReference type="PANTHER" id="PTHR21228:SF40">
    <property type="entry name" value="LD45607P"/>
    <property type="match status" value="1"/>
</dbReference>
<dbReference type="PANTHER" id="PTHR21228">
    <property type="entry name" value="FAST LEU-RICH DOMAIN-CONTAINING"/>
    <property type="match status" value="1"/>
</dbReference>
<evidence type="ECO:0000313" key="2">
    <source>
        <dbReference type="EMBL" id="GMI26005.1"/>
    </source>
</evidence>
<sequence length="881" mass="95205">MNSLILSCRTPSSLLSLLTSHPRSSFNLVNYSTLLNRLAKSVRDPVRELPAISESPQAALLLLSLSRLLASDLAAASPRETSNIVWSLAKLRLPTGGTPPGSYDEPSLSHLPPLPSADLSLEAAAASLTAAADALEKSLSACAADPAARGAKLWMTPLARLSCEAASALLAALAAKAAPVLNSTPSTRPRGYTKVARSSELSALVYALAYARRPSHFSVLLPLFRLLRVETSQGAVAVPANEVNNLVYAHAISQLPLPGFLPAYVELCLEASPWTLSDLSILSYSLARLSKADPALRPLVEASLSRAAPLLRRGFGRARTNELSNLLWSAATAELPCARVAPLLDAYFELLGPGELGGFKPQEVNNLAWALSKLVGRGAAPPDVAERSRPLVAGLVSAAAAGVGRYESQDVSTVLYALSQLGHPADDPVYSLLAARMSAIGGRRCRPQELSNSAYSLARMGAGGAEAGGVYDACREEAMRRPEQFKSQELKDVLWAHAKVERAAPDLFEAMSKYLLSSSVLSEITPQGLGNIAWAYAKQALLHASPSPPADALPPADGRLGVYLATDSIGGVKELFRAIASRVVESDLESFSGQDVSNLVYAFSVLGLFHEPLYRALGDEVARRYRESGELSLNYQEIVNLLWSFASCNYRHPQLLESVSGYLSSHFSSLPHKSKTESANLLWSFVVLNMHMEDAARPLIDAIWRHCQEGEGELPKRSVMSLVQVQLAVQEEAHADWSLEFGEGVITHHNSPTLNLNKSKFQGAVFAETKKSFVKSERELLAEEYVVETGQDFSFLTLDIAHAGKKLGIEADGPGHFIADLSGDMRTRTNGSTSLKDRLLSNMGWRVVHVFYWEFNLARDEGRGREYVLGKMEEVMGPDFN</sequence>
<dbReference type="SMART" id="SM00952">
    <property type="entry name" value="RAP"/>
    <property type="match status" value="1"/>
</dbReference>
<evidence type="ECO:0000313" key="3">
    <source>
        <dbReference type="Proteomes" id="UP001165060"/>
    </source>
</evidence>
<comment type="caution">
    <text evidence="2">The sequence shown here is derived from an EMBL/GenBank/DDBJ whole genome shotgun (WGS) entry which is preliminary data.</text>
</comment>
<dbReference type="InterPro" id="IPR050870">
    <property type="entry name" value="FAST_kinase"/>
</dbReference>
<evidence type="ECO:0000259" key="1">
    <source>
        <dbReference type="PROSITE" id="PS51286"/>
    </source>
</evidence>
<dbReference type="EMBL" id="BRYB01000240">
    <property type="protein sequence ID" value="GMI26005.1"/>
    <property type="molecule type" value="Genomic_DNA"/>
</dbReference>
<dbReference type="InterPro" id="IPR013584">
    <property type="entry name" value="RAP"/>
</dbReference>
<dbReference type="PROSITE" id="PS51286">
    <property type="entry name" value="RAP"/>
    <property type="match status" value="1"/>
</dbReference>
<feature type="domain" description="RAP" evidence="1">
    <location>
        <begin position="807"/>
        <end position="870"/>
    </location>
</feature>
<dbReference type="Proteomes" id="UP001165060">
    <property type="component" value="Unassembled WGS sequence"/>
</dbReference>
<reference evidence="2 3" key="1">
    <citation type="journal article" date="2023" name="Commun. Biol.">
        <title>Genome analysis of Parmales, the sister group of diatoms, reveals the evolutionary specialization of diatoms from phago-mixotrophs to photoautotrophs.</title>
        <authorList>
            <person name="Ban H."/>
            <person name="Sato S."/>
            <person name="Yoshikawa S."/>
            <person name="Yamada K."/>
            <person name="Nakamura Y."/>
            <person name="Ichinomiya M."/>
            <person name="Sato N."/>
            <person name="Blanc-Mathieu R."/>
            <person name="Endo H."/>
            <person name="Kuwata A."/>
            <person name="Ogata H."/>
        </authorList>
    </citation>
    <scope>NUCLEOTIDE SEQUENCE [LARGE SCALE GENOMIC DNA]</scope>
</reference>